<evidence type="ECO:0000313" key="3">
    <source>
        <dbReference type="Proteomes" id="UP001379533"/>
    </source>
</evidence>
<name>A0ABZ2K9Q6_9BACT</name>
<evidence type="ECO:0000259" key="1">
    <source>
        <dbReference type="Pfam" id="PF05685"/>
    </source>
</evidence>
<keyword evidence="2" id="KW-0255">Endonuclease</keyword>
<keyword evidence="3" id="KW-1185">Reference proteome</keyword>
<dbReference type="RefSeq" id="WP_394843710.1">
    <property type="nucleotide sequence ID" value="NZ_CP089982.1"/>
</dbReference>
<organism evidence="2 3">
    <name type="scientific">Pendulispora brunnea</name>
    <dbReference type="NCBI Taxonomy" id="2905690"/>
    <lineage>
        <taxon>Bacteria</taxon>
        <taxon>Pseudomonadati</taxon>
        <taxon>Myxococcota</taxon>
        <taxon>Myxococcia</taxon>
        <taxon>Myxococcales</taxon>
        <taxon>Sorangiineae</taxon>
        <taxon>Pendulisporaceae</taxon>
        <taxon>Pendulispora</taxon>
    </lineage>
</organism>
<dbReference type="CDD" id="cd06260">
    <property type="entry name" value="DUF820-like"/>
    <property type="match status" value="1"/>
</dbReference>
<dbReference type="Gene3D" id="3.90.1570.10">
    <property type="entry name" value="tt1808, chain A"/>
    <property type="match status" value="1"/>
</dbReference>
<dbReference type="EMBL" id="CP089982">
    <property type="protein sequence ID" value="WXA93111.1"/>
    <property type="molecule type" value="Genomic_DNA"/>
</dbReference>
<evidence type="ECO:0000313" key="2">
    <source>
        <dbReference type="EMBL" id="WXA93111.1"/>
    </source>
</evidence>
<dbReference type="SUPFAM" id="SSF52980">
    <property type="entry name" value="Restriction endonuclease-like"/>
    <property type="match status" value="1"/>
</dbReference>
<dbReference type="PANTHER" id="PTHR34107:SF4">
    <property type="entry name" value="SLL1222 PROTEIN"/>
    <property type="match status" value="1"/>
</dbReference>
<accession>A0ABZ2K9Q6</accession>
<dbReference type="PANTHER" id="PTHR34107">
    <property type="entry name" value="SLL0198 PROTEIN-RELATED"/>
    <property type="match status" value="1"/>
</dbReference>
<dbReference type="GO" id="GO:0004519">
    <property type="term" value="F:endonuclease activity"/>
    <property type="evidence" value="ECO:0007669"/>
    <property type="project" value="UniProtKB-KW"/>
</dbReference>
<protein>
    <submittedName>
        <fullName evidence="2">Uma2 family endonuclease</fullName>
    </submittedName>
</protein>
<dbReference type="Pfam" id="PF05685">
    <property type="entry name" value="Uma2"/>
    <property type="match status" value="1"/>
</dbReference>
<gene>
    <name evidence="2" type="ORF">LZC95_42505</name>
</gene>
<dbReference type="InterPro" id="IPR011335">
    <property type="entry name" value="Restrct_endonuc-II-like"/>
</dbReference>
<dbReference type="InterPro" id="IPR012296">
    <property type="entry name" value="Nuclease_put_TT1808"/>
</dbReference>
<feature type="domain" description="Putative restriction endonuclease" evidence="1">
    <location>
        <begin position="36"/>
        <end position="199"/>
    </location>
</feature>
<keyword evidence="2" id="KW-0378">Hydrolase</keyword>
<dbReference type="InterPro" id="IPR008538">
    <property type="entry name" value="Uma2"/>
</dbReference>
<keyword evidence="2" id="KW-0540">Nuclease</keyword>
<proteinExistence type="predicted"/>
<dbReference type="Proteomes" id="UP001379533">
    <property type="component" value="Chromosome"/>
</dbReference>
<reference evidence="2 3" key="1">
    <citation type="submission" date="2021-12" db="EMBL/GenBank/DDBJ databases">
        <title>Discovery of the Pendulisporaceae a myxobacterial family with distinct sporulation behavior and unique specialized metabolism.</title>
        <authorList>
            <person name="Garcia R."/>
            <person name="Popoff A."/>
            <person name="Bader C.D."/>
            <person name="Loehr J."/>
            <person name="Walesch S."/>
            <person name="Walt C."/>
            <person name="Boldt J."/>
            <person name="Bunk B."/>
            <person name="Haeckl F.J.F.P.J."/>
            <person name="Gunesch A.P."/>
            <person name="Birkelbach J."/>
            <person name="Nuebel U."/>
            <person name="Pietschmann T."/>
            <person name="Bach T."/>
            <person name="Mueller R."/>
        </authorList>
    </citation>
    <scope>NUCLEOTIDE SEQUENCE [LARGE SCALE GENOMIC DNA]</scope>
    <source>
        <strain evidence="2 3">MSr12523</strain>
    </source>
</reference>
<sequence length="228" mass="25593">MGEPEYAVCFEGAGVFMPKSAFTHEGFREWVLSDDFPDGVKATFARGEVLFEVSPEAIRTHSIVKRQMLLALASLAESDDLGESYPDGVLLTHARAGLSTVPDFCFALWETLETGRLREVPRNGDPDDSVELEGTPDLVAEIVSKSSTHKDLTILRETYARAGVPEYWIIDVRKKEARFEILRLDSGAYVASAPREQPQISIVFGRNVALHRSKNRIGRWTYRFEITK</sequence>